<accession>A0A060TC43</accession>
<dbReference type="SUPFAM" id="SSF56047">
    <property type="entry name" value="Ribosomal protein S8"/>
    <property type="match status" value="1"/>
</dbReference>
<evidence type="ECO:0000256" key="3">
    <source>
        <dbReference type="ARBA" id="ARBA00023274"/>
    </source>
</evidence>
<dbReference type="AlphaFoldDB" id="A0A060TC43"/>
<dbReference type="FunFam" id="3.30.1370.30:FF:000006">
    <property type="entry name" value="40S ribosomal protein S8"/>
    <property type="match status" value="1"/>
</dbReference>
<reference evidence="4" key="2">
    <citation type="submission" date="2014-06" db="EMBL/GenBank/DDBJ databases">
        <title>The complete genome of Blastobotrys (Arxula) adeninivorans LS3 - a yeast of biotechnological interest.</title>
        <authorList>
            <person name="Kunze G."/>
            <person name="Gaillardin C."/>
            <person name="Czernicka M."/>
            <person name="Durrens P."/>
            <person name="Martin T."/>
            <person name="Boer E."/>
            <person name="Gabaldon T."/>
            <person name="Cruz J."/>
            <person name="Talla E."/>
            <person name="Marck C."/>
            <person name="Goffeau A."/>
            <person name="Barbe V."/>
            <person name="Baret P."/>
            <person name="Baronian K."/>
            <person name="Beier S."/>
            <person name="Bleykasten C."/>
            <person name="Bode R."/>
            <person name="Casaregola S."/>
            <person name="Despons L."/>
            <person name="Fairhead C."/>
            <person name="Giersberg M."/>
            <person name="Gierski P."/>
            <person name="Hahnel U."/>
            <person name="Hartmann A."/>
            <person name="Jankowska D."/>
            <person name="Jubin C."/>
            <person name="Jung P."/>
            <person name="Lafontaine I."/>
            <person name="Leh-Louis V."/>
            <person name="Lemaire M."/>
            <person name="Marcet-Houben M."/>
            <person name="Mascher M."/>
            <person name="Morel G."/>
            <person name="Richard G.-F."/>
            <person name="Riechen J."/>
            <person name="Sacerdot C."/>
            <person name="Sarkar A."/>
            <person name="Savel G."/>
            <person name="Schacherer J."/>
            <person name="Sherman D."/>
            <person name="Straub M.-L."/>
            <person name="Stein N."/>
            <person name="Thierry A."/>
            <person name="Trautwein-Schult A."/>
            <person name="Westhof E."/>
            <person name="Worch S."/>
            <person name="Dujon B."/>
            <person name="Souciet J.-L."/>
            <person name="Wincker P."/>
            <person name="Scholz U."/>
            <person name="Neuveglise N."/>
        </authorList>
    </citation>
    <scope>NUCLEOTIDE SEQUENCE</scope>
    <source>
        <strain evidence="4">LS3</strain>
    </source>
</reference>
<dbReference type="GO" id="GO:1990904">
    <property type="term" value="C:ribonucleoprotein complex"/>
    <property type="evidence" value="ECO:0007669"/>
    <property type="project" value="UniProtKB-KW"/>
</dbReference>
<protein>
    <submittedName>
        <fullName evidence="4">ARAD1B13750p</fullName>
    </submittedName>
</protein>
<dbReference type="Gene3D" id="3.30.1370.30">
    <property type="match status" value="1"/>
</dbReference>
<dbReference type="GO" id="GO:0006412">
    <property type="term" value="P:translation"/>
    <property type="evidence" value="ECO:0007669"/>
    <property type="project" value="InterPro"/>
</dbReference>
<evidence type="ECO:0000256" key="1">
    <source>
        <dbReference type="ARBA" id="ARBA00006471"/>
    </source>
</evidence>
<reference evidence="4" key="1">
    <citation type="submission" date="2014-02" db="EMBL/GenBank/DDBJ databases">
        <authorList>
            <person name="Genoscope - CEA"/>
        </authorList>
    </citation>
    <scope>NUCLEOTIDE SEQUENCE</scope>
    <source>
        <strain evidence="4">LS3</strain>
    </source>
</reference>
<organism evidence="4">
    <name type="scientific">Blastobotrys adeninivorans</name>
    <name type="common">Yeast</name>
    <name type="synonym">Arxula adeninivorans</name>
    <dbReference type="NCBI Taxonomy" id="409370"/>
    <lineage>
        <taxon>Eukaryota</taxon>
        <taxon>Fungi</taxon>
        <taxon>Dikarya</taxon>
        <taxon>Ascomycota</taxon>
        <taxon>Saccharomycotina</taxon>
        <taxon>Dipodascomycetes</taxon>
        <taxon>Dipodascales</taxon>
        <taxon>Trichomonascaceae</taxon>
        <taxon>Blastobotrys</taxon>
    </lineage>
</organism>
<dbReference type="EMBL" id="HG937692">
    <property type="protein sequence ID" value="CDP36472.1"/>
    <property type="molecule type" value="Genomic_DNA"/>
</dbReference>
<evidence type="ECO:0000256" key="2">
    <source>
        <dbReference type="ARBA" id="ARBA00022980"/>
    </source>
</evidence>
<keyword evidence="2" id="KW-0689">Ribosomal protein</keyword>
<dbReference type="GO" id="GO:0003735">
    <property type="term" value="F:structural constituent of ribosome"/>
    <property type="evidence" value="ECO:0007669"/>
    <property type="project" value="InterPro"/>
</dbReference>
<dbReference type="Gene3D" id="3.30.1490.10">
    <property type="match status" value="1"/>
</dbReference>
<dbReference type="InterPro" id="IPR035987">
    <property type="entry name" value="Ribosomal_uS8_sf"/>
</dbReference>
<sequence length="156" mass="17415">MSLVNLGHMCAHLQNVTRVNRALTSVPMTKLHLQVALGLYKEGFLSSVQRGDLKGPDREFTPNTCDNISTRRIWLGLKYHNFQPVLKSMRLVSLPSRRVVVEPSHIQDLIAGKPFRRVAPLAMGEVMFVRLASGEVVEIQEAARKNVGGEILCRVS</sequence>
<gene>
    <name evidence="4" type="ORF">GNLVRS02_ARAD1B13750g</name>
</gene>
<keyword evidence="3" id="KW-0687">Ribonucleoprotein</keyword>
<name>A0A060TC43_BLAAD</name>
<dbReference type="InterPro" id="IPR000630">
    <property type="entry name" value="Ribosomal_uS8"/>
</dbReference>
<comment type="similarity">
    <text evidence="1">Belongs to the universal ribosomal protein uS8 family.</text>
</comment>
<dbReference type="Pfam" id="PF00410">
    <property type="entry name" value="Ribosomal_S8"/>
    <property type="match status" value="1"/>
</dbReference>
<dbReference type="GO" id="GO:0005840">
    <property type="term" value="C:ribosome"/>
    <property type="evidence" value="ECO:0007669"/>
    <property type="project" value="UniProtKB-KW"/>
</dbReference>
<proteinExistence type="inferred from homology"/>
<evidence type="ECO:0000313" key="4">
    <source>
        <dbReference type="EMBL" id="CDP36472.1"/>
    </source>
</evidence>
<dbReference type="PhylomeDB" id="A0A060TC43"/>